<proteinExistence type="predicted"/>
<protein>
    <submittedName>
        <fullName evidence="2">Uncharacterized protein</fullName>
    </submittedName>
</protein>
<comment type="caution">
    <text evidence="2">The sequence shown here is derived from an EMBL/GenBank/DDBJ whole genome shotgun (WGS) entry which is preliminary data.</text>
</comment>
<name>A0A645IK66_9ZZZZ</name>
<organism evidence="2">
    <name type="scientific">bioreactor metagenome</name>
    <dbReference type="NCBI Taxonomy" id="1076179"/>
    <lineage>
        <taxon>unclassified sequences</taxon>
        <taxon>metagenomes</taxon>
        <taxon>ecological metagenomes</taxon>
    </lineage>
</organism>
<accession>A0A645IK66</accession>
<feature type="region of interest" description="Disordered" evidence="1">
    <location>
        <begin position="1"/>
        <end position="20"/>
    </location>
</feature>
<dbReference type="AlphaFoldDB" id="A0A645IK66"/>
<reference evidence="2" key="1">
    <citation type="submission" date="2019-08" db="EMBL/GenBank/DDBJ databases">
        <authorList>
            <person name="Kucharzyk K."/>
            <person name="Murdoch R.W."/>
            <person name="Higgins S."/>
            <person name="Loffler F."/>
        </authorList>
    </citation>
    <scope>NUCLEOTIDE SEQUENCE</scope>
</reference>
<gene>
    <name evidence="2" type="ORF">SDC9_196326</name>
</gene>
<evidence type="ECO:0000256" key="1">
    <source>
        <dbReference type="SAM" id="MobiDB-lite"/>
    </source>
</evidence>
<sequence length="59" mass="6180">MATALDERQAANTLPAGAANPLRKFGTGVINFSTRQRTGHERLSPLLALSMGACGDPAR</sequence>
<dbReference type="EMBL" id="VSSQ01111288">
    <property type="protein sequence ID" value="MPN48714.1"/>
    <property type="molecule type" value="Genomic_DNA"/>
</dbReference>
<evidence type="ECO:0000313" key="2">
    <source>
        <dbReference type="EMBL" id="MPN48714.1"/>
    </source>
</evidence>